<dbReference type="Pfam" id="PF00593">
    <property type="entry name" value="TonB_dep_Rec_b-barrel"/>
    <property type="match status" value="1"/>
</dbReference>
<dbReference type="InterPro" id="IPR039426">
    <property type="entry name" value="TonB-dep_rcpt-like"/>
</dbReference>
<keyword evidence="4 12" id="KW-0813">Transport</keyword>
<name>A0A256FNV3_9HYPH</name>
<evidence type="ECO:0000256" key="5">
    <source>
        <dbReference type="ARBA" id="ARBA00022452"/>
    </source>
</evidence>
<evidence type="ECO:0000256" key="10">
    <source>
        <dbReference type="ARBA" id="ARBA00023170"/>
    </source>
</evidence>
<keyword evidence="6 12" id="KW-0812">Transmembrane</keyword>
<keyword evidence="10 18" id="KW-0675">Receptor</keyword>
<dbReference type="GO" id="GO:0009279">
    <property type="term" value="C:cell outer membrane"/>
    <property type="evidence" value="ECO:0007669"/>
    <property type="project" value="UniProtKB-SubCell"/>
</dbReference>
<dbReference type="SUPFAM" id="SSF56935">
    <property type="entry name" value="Porins"/>
    <property type="match status" value="1"/>
</dbReference>
<sequence length="784" mass="88111">MLGTPIFRNTINDRWLKALSASVALLAAMPVHAQTAPEKNAVKQSQNTEGESAEVIRLQTITLSAERVAKNLLDVPMSISVIDRDTLDRHQVRDIQDMVRYEPGVSVDRQTSLTNPFGQLNSFNIRGVGGNRVQILVDGARVQERITDGSRDFVDPFNMKSVEITRGPNSVLWGADALGGVVFFRTLDADDLLDGTKPWAVETKFSYDSFDKSFRKQITGAAEAGDFKVLGSFGHMSSSEPDMRKARADGGSWGCPRESIWPCNKAFPMDTDAYNGLMKLQWNPSADHEFKLTGEWFERNTDVDQKYDSGAANPLYASRPAYYSFYYENENWDRSLKMQRARFALDHRWTVGASWLDEVKWNISYSPQKRDTTSTQIRNYSLLATPRREKRIQIRNYSEDFLQADVQLTSSFDLGQTSHKVSYGFAGDITKSNYAGDNITTNLNTGVTTVTPRQGFNFPKVDTIRADFYVQDEIKLLDERLTLTPGLRLATYSLDPTKDDGYVSLDGFEPEKMDETRLIKRLGAIYKLDDTYSVFASYGEGFKMPTAQQLFVSSTSIGATSMVEVIPNPNLKPEFVRSYEAGLRGEFNRGYFSASTFYSDYKDFIRGLQRVPGEADKYTSDNVESVKVWGIEFGGEYEVYNNVFANAALSYMRGDQRVDAGSEKTPFDGASPLTTVLGLRYIIPDWNLETEFVGTFASGVKRRADEDAFKPSSYTVFDAYAKWSPTKHIDVNFGVENIFDKRYFPNTLTGYANSPESSSVANVNPLEMQVAPGRTFKVGATMRF</sequence>
<dbReference type="Pfam" id="PF07715">
    <property type="entry name" value="Plug"/>
    <property type="match status" value="1"/>
</dbReference>
<evidence type="ECO:0000313" key="19">
    <source>
        <dbReference type="Proteomes" id="UP000216478"/>
    </source>
</evidence>
<dbReference type="GO" id="GO:0015344">
    <property type="term" value="F:siderophore uptake transmembrane transporter activity"/>
    <property type="evidence" value="ECO:0007669"/>
    <property type="project" value="TreeGrafter"/>
</dbReference>
<reference evidence="18 19" key="1">
    <citation type="submission" date="2017-07" db="EMBL/GenBank/DDBJ databases">
        <title>Phylogenetic study on the rhizospheric bacterium Ochrobactrum sp. A44.</title>
        <authorList>
            <person name="Krzyzanowska D.M."/>
            <person name="Ossowicki A."/>
            <person name="Rajewska M."/>
            <person name="Maciag T."/>
            <person name="Kaczynski Z."/>
            <person name="Czerwicka M."/>
            <person name="Jafra S."/>
        </authorList>
    </citation>
    <scope>NUCLEOTIDE SEQUENCE [LARGE SCALE GENOMIC DNA]</scope>
    <source>
        <strain evidence="18 19">OgA9a</strain>
    </source>
</reference>
<gene>
    <name evidence="18" type="ORF">CEV33_4528</name>
</gene>
<dbReference type="OrthoDB" id="9760333at2"/>
<dbReference type="NCBIfam" id="TIGR01786">
    <property type="entry name" value="TonB-hemlactrns"/>
    <property type="match status" value="1"/>
</dbReference>
<evidence type="ECO:0000256" key="7">
    <source>
        <dbReference type="ARBA" id="ARBA00022729"/>
    </source>
</evidence>
<evidence type="ECO:0000256" key="1">
    <source>
        <dbReference type="ARBA" id="ARBA00004571"/>
    </source>
</evidence>
<evidence type="ECO:0000256" key="4">
    <source>
        <dbReference type="ARBA" id="ARBA00022448"/>
    </source>
</evidence>
<dbReference type="InterPro" id="IPR036942">
    <property type="entry name" value="Beta-barrel_TonB_sf"/>
</dbReference>
<evidence type="ECO:0000256" key="3">
    <source>
        <dbReference type="ARBA" id="ARBA00021261"/>
    </source>
</evidence>
<dbReference type="PANTHER" id="PTHR30069">
    <property type="entry name" value="TONB-DEPENDENT OUTER MEMBRANE RECEPTOR"/>
    <property type="match status" value="1"/>
</dbReference>
<organism evidence="18 19">
    <name type="scientific">Brucella grignonensis</name>
    <dbReference type="NCBI Taxonomy" id="94627"/>
    <lineage>
        <taxon>Bacteria</taxon>
        <taxon>Pseudomonadati</taxon>
        <taxon>Pseudomonadota</taxon>
        <taxon>Alphaproteobacteria</taxon>
        <taxon>Hyphomicrobiales</taxon>
        <taxon>Brucellaceae</taxon>
        <taxon>Brucella/Ochrobactrum group</taxon>
        <taxon>Brucella</taxon>
    </lineage>
</organism>
<dbReference type="InterPro" id="IPR010917">
    <property type="entry name" value="TonB_rcpt_CS"/>
</dbReference>
<dbReference type="NCBIfam" id="TIGR01785">
    <property type="entry name" value="TonB-hemin"/>
    <property type="match status" value="1"/>
</dbReference>
<dbReference type="EMBL" id="NNRL01000151">
    <property type="protein sequence ID" value="OYR16517.1"/>
    <property type="molecule type" value="Genomic_DNA"/>
</dbReference>
<keyword evidence="7 15" id="KW-0732">Signal</keyword>
<dbReference type="InterPro" id="IPR000531">
    <property type="entry name" value="Beta-barrel_TonB"/>
</dbReference>
<dbReference type="InterPro" id="IPR037066">
    <property type="entry name" value="Plug_dom_sf"/>
</dbReference>
<dbReference type="RefSeq" id="WP_094539530.1">
    <property type="nucleotide sequence ID" value="NZ_JBHEER010000007.1"/>
</dbReference>
<feature type="domain" description="TonB-dependent receptor plug" evidence="17">
    <location>
        <begin position="72"/>
        <end position="181"/>
    </location>
</feature>
<feature type="domain" description="TonB-dependent receptor-like beta-barrel" evidence="16">
    <location>
        <begin position="283"/>
        <end position="738"/>
    </location>
</feature>
<evidence type="ECO:0000256" key="13">
    <source>
        <dbReference type="PROSITE-ProRule" id="PRU10144"/>
    </source>
</evidence>
<evidence type="ECO:0000256" key="8">
    <source>
        <dbReference type="ARBA" id="ARBA00023077"/>
    </source>
</evidence>
<dbReference type="PROSITE" id="PS52016">
    <property type="entry name" value="TONB_DEPENDENT_REC_3"/>
    <property type="match status" value="1"/>
</dbReference>
<evidence type="ECO:0000256" key="6">
    <source>
        <dbReference type="ARBA" id="ARBA00022692"/>
    </source>
</evidence>
<keyword evidence="9 12" id="KW-0472">Membrane</keyword>
<dbReference type="GO" id="GO:0015232">
    <property type="term" value="F:heme transmembrane transporter activity"/>
    <property type="evidence" value="ECO:0007669"/>
    <property type="project" value="InterPro"/>
</dbReference>
<accession>A0A256FNV3</accession>
<protein>
    <recommendedName>
        <fullName evidence="3">Heme transporter BhuA</fullName>
    </recommendedName>
</protein>
<evidence type="ECO:0000256" key="14">
    <source>
        <dbReference type="RuleBase" id="RU003357"/>
    </source>
</evidence>
<dbReference type="Gene3D" id="2.170.130.10">
    <property type="entry name" value="TonB-dependent receptor, plug domain"/>
    <property type="match status" value="1"/>
</dbReference>
<keyword evidence="8 14" id="KW-0798">TonB box</keyword>
<comment type="caution">
    <text evidence="18">The sequence shown here is derived from an EMBL/GenBank/DDBJ whole genome shotgun (WGS) entry which is preliminary data.</text>
</comment>
<dbReference type="AlphaFoldDB" id="A0A256FNV3"/>
<feature type="short sequence motif" description="TonB C-terminal box" evidence="13">
    <location>
        <begin position="767"/>
        <end position="784"/>
    </location>
</feature>
<dbReference type="Gene3D" id="2.40.170.20">
    <property type="entry name" value="TonB-dependent receptor, beta-barrel domain"/>
    <property type="match status" value="1"/>
</dbReference>
<comment type="subcellular location">
    <subcellularLocation>
        <location evidence="1 12">Cell outer membrane</location>
        <topology evidence="1 12">Multi-pass membrane protein</topology>
    </subcellularLocation>
</comment>
<dbReference type="GO" id="GO:0044718">
    <property type="term" value="P:siderophore transmembrane transport"/>
    <property type="evidence" value="ECO:0007669"/>
    <property type="project" value="TreeGrafter"/>
</dbReference>
<keyword evidence="5 12" id="KW-1134">Transmembrane beta strand</keyword>
<feature type="chain" id="PRO_5012332658" description="Heme transporter BhuA" evidence="15">
    <location>
        <begin position="34"/>
        <end position="784"/>
    </location>
</feature>
<dbReference type="InterPro" id="IPR010949">
    <property type="entry name" value="TonB_Hb/transfer/lactofer_rcpt"/>
</dbReference>
<evidence type="ECO:0000259" key="16">
    <source>
        <dbReference type="Pfam" id="PF00593"/>
    </source>
</evidence>
<evidence type="ECO:0000256" key="2">
    <source>
        <dbReference type="ARBA" id="ARBA00009810"/>
    </source>
</evidence>
<dbReference type="CDD" id="cd01347">
    <property type="entry name" value="ligand_gated_channel"/>
    <property type="match status" value="1"/>
</dbReference>
<evidence type="ECO:0000256" key="9">
    <source>
        <dbReference type="ARBA" id="ARBA00023136"/>
    </source>
</evidence>
<dbReference type="InterPro" id="IPR011276">
    <property type="entry name" value="TonB_haem/Hb_rcpt"/>
</dbReference>
<dbReference type="InterPro" id="IPR012910">
    <property type="entry name" value="Plug_dom"/>
</dbReference>
<evidence type="ECO:0000313" key="18">
    <source>
        <dbReference type="EMBL" id="OYR16517.1"/>
    </source>
</evidence>
<evidence type="ECO:0000256" key="11">
    <source>
        <dbReference type="ARBA" id="ARBA00023237"/>
    </source>
</evidence>
<keyword evidence="19" id="KW-1185">Reference proteome</keyword>
<comment type="similarity">
    <text evidence="2 12 14">Belongs to the TonB-dependent receptor family.</text>
</comment>
<proteinExistence type="inferred from homology"/>
<evidence type="ECO:0000256" key="12">
    <source>
        <dbReference type="PROSITE-ProRule" id="PRU01360"/>
    </source>
</evidence>
<dbReference type="PANTHER" id="PTHR30069:SF29">
    <property type="entry name" value="HEMOGLOBIN AND HEMOGLOBIN-HAPTOGLOBIN-BINDING PROTEIN 1-RELATED"/>
    <property type="match status" value="1"/>
</dbReference>
<keyword evidence="11 12" id="KW-0998">Cell outer membrane</keyword>
<feature type="signal peptide" evidence="15">
    <location>
        <begin position="1"/>
        <end position="33"/>
    </location>
</feature>
<evidence type="ECO:0000256" key="15">
    <source>
        <dbReference type="SAM" id="SignalP"/>
    </source>
</evidence>
<dbReference type="PROSITE" id="PS01156">
    <property type="entry name" value="TONB_DEPENDENT_REC_2"/>
    <property type="match status" value="1"/>
</dbReference>
<dbReference type="Proteomes" id="UP000216478">
    <property type="component" value="Unassembled WGS sequence"/>
</dbReference>
<evidence type="ECO:0000259" key="17">
    <source>
        <dbReference type="Pfam" id="PF07715"/>
    </source>
</evidence>